<evidence type="ECO:0000313" key="1">
    <source>
        <dbReference type="EMBL" id="GLS90232.1"/>
    </source>
</evidence>
<accession>A0ABQ6DYK2</accession>
<dbReference type="RefSeq" id="WP_284203349.1">
    <property type="nucleotide sequence ID" value="NZ_BSPQ01000002.1"/>
</dbReference>
<protein>
    <submittedName>
        <fullName evidence="1">Uncharacterized protein</fullName>
    </submittedName>
</protein>
<organism evidence="1 2">
    <name type="scientific">Psychromonas marina</name>
    <dbReference type="NCBI Taxonomy" id="88364"/>
    <lineage>
        <taxon>Bacteria</taxon>
        <taxon>Pseudomonadati</taxon>
        <taxon>Pseudomonadota</taxon>
        <taxon>Gammaproteobacteria</taxon>
        <taxon>Alteromonadales</taxon>
        <taxon>Psychromonadaceae</taxon>
        <taxon>Psychromonas</taxon>
    </lineage>
</organism>
<dbReference type="Proteomes" id="UP001157353">
    <property type="component" value="Unassembled WGS sequence"/>
</dbReference>
<keyword evidence="2" id="KW-1185">Reference proteome</keyword>
<proteinExistence type="predicted"/>
<gene>
    <name evidence="1" type="ORF">GCM10007916_12990</name>
</gene>
<reference evidence="2" key="1">
    <citation type="journal article" date="2019" name="Int. J. Syst. Evol. Microbiol.">
        <title>The Global Catalogue of Microorganisms (GCM) 10K type strain sequencing project: providing services to taxonomists for standard genome sequencing and annotation.</title>
        <authorList>
            <consortium name="The Broad Institute Genomics Platform"/>
            <consortium name="The Broad Institute Genome Sequencing Center for Infectious Disease"/>
            <person name="Wu L."/>
            <person name="Ma J."/>
        </authorList>
    </citation>
    <scope>NUCLEOTIDE SEQUENCE [LARGE SCALE GENOMIC DNA]</scope>
    <source>
        <strain evidence="2">NBRC 103166</strain>
    </source>
</reference>
<name>A0ABQ6DYK2_9GAMM</name>
<sequence length="552" mass="62540">MIKLNKNIFNRIHPYIATVLLFVSFTVNAEREKERDERPLFGKEIFTKYGIKDDLPKLALSSLGQGEHLVEYAQNNVQVGDSVTNSNYFLVKKTDKKGNIDLRIKYFAEDLDKKSKLSEELKKATRLEYLLRDYSQSYDPSTVKVVKSEQDLVQITFKYSKYGLPQDIAYFRFLEVMIEIKAGQLQRMVITNSQPFDLGKYIIDNYHQEIIFTRLDNERLYFQSKKMTATGKTRNNKPVTLTSSTEPVALYGDNESIEVLDAEKLAKVSDPRVIEEKVEIHRVLPLMGDLVRRKGIDLPLPYGISASYRTQDMNIPFTGLNVMGLDLNDIFSPEDSLGRVSAESLVIRGDVNILPFWNVFVMAGKINIDAVVDGAYTGELGLAVKDKLNNKLSGLGDYFCDEAAALCNSGTVNVPLNLEYDVIGAGTTLSVGYKEFFASLTGSYTTTRLKGTQDWGDGIITAMPMIGYQLVDYRTQFFVGAEYQALKPYFRGTLEQIEIGGEMFSYDIDVNLNKWAYMIGFNKQIGNNYNITFMYNKGETRSSSTLNLGYRF</sequence>
<evidence type="ECO:0000313" key="2">
    <source>
        <dbReference type="Proteomes" id="UP001157353"/>
    </source>
</evidence>
<comment type="caution">
    <text evidence="1">The sequence shown here is derived from an EMBL/GenBank/DDBJ whole genome shotgun (WGS) entry which is preliminary data.</text>
</comment>
<dbReference type="EMBL" id="BSPQ01000002">
    <property type="protein sequence ID" value="GLS90232.1"/>
    <property type="molecule type" value="Genomic_DNA"/>
</dbReference>